<dbReference type="InterPro" id="IPR023411">
    <property type="entry name" value="RNaseA_AS"/>
</dbReference>
<sequence>MYQNHKITMKISIFGIVLLRSAVMLSLDFVREDEESPAAKFKQHIIEVMNSNGCTNMMNDRGITDYNGKCKLKNTFIRAPIRTVRDICVTGGQK</sequence>
<evidence type="ECO:0000313" key="3">
    <source>
        <dbReference type="Proteomes" id="UP000465112"/>
    </source>
</evidence>
<gene>
    <name evidence="2" type="ORF">PFLUV_G00092480</name>
</gene>
<feature type="domain" description="Ribonuclease A-domain" evidence="1">
    <location>
        <begin position="38"/>
        <end position="90"/>
    </location>
</feature>
<dbReference type="InterPro" id="IPR036816">
    <property type="entry name" value="RNaseA-like_dom_sf"/>
</dbReference>
<keyword evidence="3" id="KW-1185">Reference proteome</keyword>
<accession>A0A6A5F9A4</accession>
<dbReference type="PROSITE" id="PS00127">
    <property type="entry name" value="RNASE_PANCREATIC"/>
    <property type="match status" value="1"/>
</dbReference>
<dbReference type="Pfam" id="PF00074">
    <property type="entry name" value="RnaseA"/>
    <property type="match status" value="1"/>
</dbReference>
<dbReference type="InterPro" id="IPR023412">
    <property type="entry name" value="RNaseA_domain"/>
</dbReference>
<protein>
    <recommendedName>
        <fullName evidence="1">Ribonuclease A-domain domain-containing protein</fullName>
    </recommendedName>
</protein>
<dbReference type="Gene3D" id="3.10.130.10">
    <property type="entry name" value="Ribonuclease A-like domain"/>
    <property type="match status" value="1"/>
</dbReference>
<evidence type="ECO:0000313" key="2">
    <source>
        <dbReference type="EMBL" id="KAF1388648.1"/>
    </source>
</evidence>
<dbReference type="SUPFAM" id="SSF54076">
    <property type="entry name" value="RNase A-like"/>
    <property type="match status" value="1"/>
</dbReference>
<dbReference type="Proteomes" id="UP000465112">
    <property type="component" value="Chromosome 7"/>
</dbReference>
<comment type="caution">
    <text evidence="2">The sequence shown here is derived from an EMBL/GenBank/DDBJ whole genome shotgun (WGS) entry which is preliminary data.</text>
</comment>
<reference evidence="2 3" key="1">
    <citation type="submission" date="2019-06" db="EMBL/GenBank/DDBJ databases">
        <title>A chromosome-scale genome assembly of the European perch, Perca fluviatilis.</title>
        <authorList>
            <person name="Roques C."/>
            <person name="Zahm M."/>
            <person name="Cabau C."/>
            <person name="Klopp C."/>
            <person name="Bouchez O."/>
            <person name="Donnadieu C."/>
            <person name="Kuhl H."/>
            <person name="Gislard M."/>
            <person name="Guendouz S."/>
            <person name="Journot L."/>
            <person name="Haffray P."/>
            <person name="Bestin A."/>
            <person name="Morvezen R."/>
            <person name="Feron R."/>
            <person name="Wen M."/>
            <person name="Jouanno E."/>
            <person name="Herpin A."/>
            <person name="Schartl M."/>
            <person name="Postlethwait J."/>
            <person name="Schaerlinger B."/>
            <person name="Chardard D."/>
            <person name="Lecocq T."/>
            <person name="Poncet C."/>
            <person name="Jaffrelo L."/>
            <person name="Lampietro C."/>
            <person name="Guiguen Y."/>
        </authorList>
    </citation>
    <scope>NUCLEOTIDE SEQUENCE [LARGE SCALE GENOMIC DNA]</scope>
    <source>
        <tissue evidence="2">Blood</tissue>
    </source>
</reference>
<organism evidence="2 3">
    <name type="scientific">Perca fluviatilis</name>
    <name type="common">European perch</name>
    <dbReference type="NCBI Taxonomy" id="8168"/>
    <lineage>
        <taxon>Eukaryota</taxon>
        <taxon>Metazoa</taxon>
        <taxon>Chordata</taxon>
        <taxon>Craniata</taxon>
        <taxon>Vertebrata</taxon>
        <taxon>Euteleostomi</taxon>
        <taxon>Actinopterygii</taxon>
        <taxon>Neopterygii</taxon>
        <taxon>Teleostei</taxon>
        <taxon>Neoteleostei</taxon>
        <taxon>Acanthomorphata</taxon>
        <taxon>Eupercaria</taxon>
        <taxon>Perciformes</taxon>
        <taxon>Percoidei</taxon>
        <taxon>Percidae</taxon>
        <taxon>Percinae</taxon>
        <taxon>Perca</taxon>
    </lineage>
</organism>
<dbReference type="EMBL" id="VHII01000007">
    <property type="protein sequence ID" value="KAF1388648.1"/>
    <property type="molecule type" value="Genomic_DNA"/>
</dbReference>
<evidence type="ECO:0000259" key="1">
    <source>
        <dbReference type="Pfam" id="PF00074"/>
    </source>
</evidence>
<dbReference type="AlphaFoldDB" id="A0A6A5F9A4"/>
<name>A0A6A5F9A4_PERFL</name>
<proteinExistence type="predicted"/>